<evidence type="ECO:0000313" key="5">
    <source>
        <dbReference type="EMBL" id="MDV2478446.1"/>
    </source>
</evidence>
<dbReference type="InterPro" id="IPR025736">
    <property type="entry name" value="PucR_C-HTH_dom"/>
</dbReference>
<evidence type="ECO:0000259" key="2">
    <source>
        <dbReference type="Pfam" id="PF13556"/>
    </source>
</evidence>
<dbReference type="EMBL" id="WBMO01000005">
    <property type="protein sequence ID" value="MDV2478446.1"/>
    <property type="molecule type" value="Genomic_DNA"/>
</dbReference>
<dbReference type="InterPro" id="IPR041522">
    <property type="entry name" value="CdaR_GGDEF"/>
</dbReference>
<dbReference type="Pfam" id="PF13556">
    <property type="entry name" value="HTH_30"/>
    <property type="match status" value="1"/>
</dbReference>
<proteinExistence type="inferred from homology"/>
<protein>
    <recommendedName>
        <fullName evidence="7">PucR family transcriptional regulator</fullName>
    </recommendedName>
</protein>
<evidence type="ECO:0000259" key="3">
    <source>
        <dbReference type="Pfam" id="PF14361"/>
    </source>
</evidence>
<evidence type="ECO:0000259" key="4">
    <source>
        <dbReference type="Pfam" id="PF17853"/>
    </source>
</evidence>
<sequence>MAGEMESSKIVRRVARELLPRTKEVATEITEHVLHAVPGLAPGWATDEVQLIQESNEQNCGAFLATLAFGVGSGSIEPPAATRRLVRDLAAAGESPRHVLRGYRVGQERLWRIWSDHVHSCVSDTELYEILRASSTHLFDFVDQASQFVVEEYERLVASSPSLSADGPDTREELIRALLGSDPVDLPEIEERLAYALTDIHVALFAAPREESAPTRRELQRVIEAAGVPALVAPGRADTWWAWLSWPSLPPAEFWARIGSLSLAGVVIGAGEPIPGRDGFRRSHMQARLAHTIATLRTHPRPAAVRYRDIEIAALLCGDPEWARRMAAERLGSLAASGDVQERLRETLRVVLRHGHNRAQAAKELNIHHKTVGYRIAQAEKLLDRPLTYDTFDIEIALLIEETLGGL</sequence>
<dbReference type="InterPro" id="IPR025751">
    <property type="entry name" value="RsbRD_N_dom"/>
</dbReference>
<dbReference type="Pfam" id="PF14361">
    <property type="entry name" value="RsbRD_N"/>
    <property type="match status" value="1"/>
</dbReference>
<evidence type="ECO:0008006" key="7">
    <source>
        <dbReference type="Google" id="ProtNLM"/>
    </source>
</evidence>
<dbReference type="Gene3D" id="1.10.10.2840">
    <property type="entry name" value="PucR C-terminal helix-turn-helix domain"/>
    <property type="match status" value="1"/>
</dbReference>
<reference evidence="5 6" key="1">
    <citation type="submission" date="2019-10" db="EMBL/GenBank/DDBJ databases">
        <title>Draft Genome Assembly of Rhodococcus zopfii DSM44189.</title>
        <authorList>
            <person name="Sutton J.M."/>
            <person name="Akob D.M."/>
            <person name="Bushman T.J."/>
        </authorList>
    </citation>
    <scope>NUCLEOTIDE SEQUENCE [LARGE SCALE GENOMIC DNA]</scope>
    <source>
        <strain evidence="5 6">DSM 44189</strain>
    </source>
</reference>
<comment type="caution">
    <text evidence="5">The sequence shown here is derived from an EMBL/GenBank/DDBJ whole genome shotgun (WGS) entry which is preliminary data.</text>
</comment>
<gene>
    <name evidence="5" type="ORF">F8M49_29025</name>
</gene>
<dbReference type="Pfam" id="PF17853">
    <property type="entry name" value="GGDEF_2"/>
    <property type="match status" value="1"/>
</dbReference>
<feature type="domain" description="PucR C-terminal helix-turn-helix" evidence="2">
    <location>
        <begin position="344"/>
        <end position="399"/>
    </location>
</feature>
<dbReference type="InterPro" id="IPR042070">
    <property type="entry name" value="PucR_C-HTH_sf"/>
</dbReference>
<accession>A0ABU3WWR8</accession>
<name>A0ABU3WWR8_9NOCA</name>
<dbReference type="Proteomes" id="UP001275440">
    <property type="component" value="Unassembled WGS sequence"/>
</dbReference>
<dbReference type="PANTHER" id="PTHR33744">
    <property type="entry name" value="CARBOHYDRATE DIACID REGULATOR"/>
    <property type="match status" value="1"/>
</dbReference>
<dbReference type="InterPro" id="IPR051448">
    <property type="entry name" value="CdaR-like_regulators"/>
</dbReference>
<keyword evidence="6" id="KW-1185">Reference proteome</keyword>
<comment type="similarity">
    <text evidence="1">Belongs to the CdaR family.</text>
</comment>
<feature type="domain" description="RsbT co-antagonist protein RsbRD N-terminal" evidence="3">
    <location>
        <begin position="24"/>
        <end position="155"/>
    </location>
</feature>
<organism evidence="5 6">
    <name type="scientific">Rhodococcus zopfii</name>
    <dbReference type="NCBI Taxonomy" id="43772"/>
    <lineage>
        <taxon>Bacteria</taxon>
        <taxon>Bacillati</taxon>
        <taxon>Actinomycetota</taxon>
        <taxon>Actinomycetes</taxon>
        <taxon>Mycobacteriales</taxon>
        <taxon>Nocardiaceae</taxon>
        <taxon>Rhodococcus</taxon>
    </lineage>
</organism>
<evidence type="ECO:0000313" key="6">
    <source>
        <dbReference type="Proteomes" id="UP001275440"/>
    </source>
</evidence>
<dbReference type="PANTHER" id="PTHR33744:SF1">
    <property type="entry name" value="DNA-BINDING TRANSCRIPTIONAL ACTIVATOR ADER"/>
    <property type="match status" value="1"/>
</dbReference>
<feature type="domain" description="CdaR GGDEF-like" evidence="4">
    <location>
        <begin position="181"/>
        <end position="291"/>
    </location>
</feature>
<evidence type="ECO:0000256" key="1">
    <source>
        <dbReference type="ARBA" id="ARBA00006754"/>
    </source>
</evidence>